<dbReference type="Gene3D" id="3.40.50.2000">
    <property type="entry name" value="Glycogen Phosphorylase B"/>
    <property type="match status" value="1"/>
</dbReference>
<proteinExistence type="predicted"/>
<organism evidence="2 3">
    <name type="scientific">Salix dunnii</name>
    <dbReference type="NCBI Taxonomy" id="1413687"/>
    <lineage>
        <taxon>Eukaryota</taxon>
        <taxon>Viridiplantae</taxon>
        <taxon>Streptophyta</taxon>
        <taxon>Embryophyta</taxon>
        <taxon>Tracheophyta</taxon>
        <taxon>Spermatophyta</taxon>
        <taxon>Magnoliopsida</taxon>
        <taxon>eudicotyledons</taxon>
        <taxon>Gunneridae</taxon>
        <taxon>Pentapetalae</taxon>
        <taxon>rosids</taxon>
        <taxon>fabids</taxon>
        <taxon>Malpighiales</taxon>
        <taxon>Salicaceae</taxon>
        <taxon>Saliceae</taxon>
        <taxon>Salix</taxon>
    </lineage>
</organism>
<dbReference type="PANTHER" id="PTHR48049">
    <property type="entry name" value="GLYCOSYLTRANSFERASE"/>
    <property type="match status" value="1"/>
</dbReference>
<dbReference type="AlphaFoldDB" id="A0A835JUV4"/>
<dbReference type="EMBL" id="JADGMS010000008">
    <property type="protein sequence ID" value="KAF9676587.1"/>
    <property type="molecule type" value="Genomic_DNA"/>
</dbReference>
<keyword evidence="1" id="KW-0732">Signal</keyword>
<dbReference type="GO" id="GO:0035251">
    <property type="term" value="F:UDP-glucosyltransferase activity"/>
    <property type="evidence" value="ECO:0007669"/>
    <property type="project" value="InterPro"/>
</dbReference>
<dbReference type="SUPFAM" id="SSF53756">
    <property type="entry name" value="UDP-Glycosyltransferase/glycogen phosphorylase"/>
    <property type="match status" value="1"/>
</dbReference>
<dbReference type="OrthoDB" id="5835829at2759"/>
<feature type="chain" id="PRO_5032698705" evidence="1">
    <location>
        <begin position="18"/>
        <end position="167"/>
    </location>
</feature>
<dbReference type="InterPro" id="IPR050481">
    <property type="entry name" value="UDP-glycosyltransf_plant"/>
</dbReference>
<feature type="signal peptide" evidence="1">
    <location>
        <begin position="1"/>
        <end position="17"/>
    </location>
</feature>
<name>A0A835JUV4_9ROSI</name>
<evidence type="ECO:0000256" key="1">
    <source>
        <dbReference type="SAM" id="SignalP"/>
    </source>
</evidence>
<comment type="caution">
    <text evidence="2">The sequence shown here is derived from an EMBL/GenBank/DDBJ whole genome shotgun (WGS) entry which is preliminary data.</text>
</comment>
<reference evidence="2 3" key="1">
    <citation type="submission" date="2020-10" db="EMBL/GenBank/DDBJ databases">
        <title>Plant Genome Project.</title>
        <authorList>
            <person name="Zhang R.-G."/>
        </authorList>
    </citation>
    <scope>NUCLEOTIDE SEQUENCE [LARGE SCALE GENOMIC DNA]</scope>
    <source>
        <strain evidence="2">FAFU-HL-1</strain>
        <tissue evidence="2">Leaf</tissue>
    </source>
</reference>
<accession>A0A835JUV4</accession>
<evidence type="ECO:0000313" key="3">
    <source>
        <dbReference type="Proteomes" id="UP000657918"/>
    </source>
</evidence>
<protein>
    <submittedName>
        <fullName evidence="2">Uncharacterized protein</fullName>
    </submittedName>
</protein>
<gene>
    <name evidence="2" type="ORF">SADUNF_Sadunf08G0017800</name>
</gene>
<keyword evidence="3" id="KW-1185">Reference proteome</keyword>
<evidence type="ECO:0000313" key="2">
    <source>
        <dbReference type="EMBL" id="KAF9676587.1"/>
    </source>
</evidence>
<sequence length="167" mass="19261">MASKQFHLMMFPWLAFGHMIPLLELSKKLASKGIRVSFYFATFVLRYFRNMNYNRNRRVDRAGLHVSFLNNYVNFGISIDPVLAQVPSNLANHLKFVEVLLPFVDGLPENCQATIDLQLNQIQYLKKAFDGLQASFEKLVHEDLAYLILFDFIQCWIPGIATKFGVP</sequence>
<dbReference type="Proteomes" id="UP000657918">
    <property type="component" value="Chromosome 8"/>
</dbReference>
<dbReference type="PANTHER" id="PTHR48049:SF75">
    <property type="entry name" value="UDP-RHAMNOSE:RHAMNOSYLTRANSFERASE 1"/>
    <property type="match status" value="1"/>
</dbReference>